<dbReference type="Proteomes" id="UP000253426">
    <property type="component" value="Unassembled WGS sequence"/>
</dbReference>
<sequence length="113" mass="11780">MIQFSTPRIRPGGMPDGSRWWRPVIRPGTTGSTRIIAYRPGGTAEGVAILGATALHDHGTPSGVASGTPSNHTQDPVVAVAEAPCTTGYHPASLRDELRICSSPVIDLLTVAP</sequence>
<dbReference type="OrthoDB" id="206803at2"/>
<dbReference type="RefSeq" id="WP_147263759.1">
    <property type="nucleotide sequence ID" value="NZ_QNRR01000024.1"/>
</dbReference>
<organism evidence="2 3">
    <name type="scientific">Roseimicrobium gellanilyticum</name>
    <dbReference type="NCBI Taxonomy" id="748857"/>
    <lineage>
        <taxon>Bacteria</taxon>
        <taxon>Pseudomonadati</taxon>
        <taxon>Verrucomicrobiota</taxon>
        <taxon>Verrucomicrobiia</taxon>
        <taxon>Verrucomicrobiales</taxon>
        <taxon>Verrucomicrobiaceae</taxon>
        <taxon>Roseimicrobium</taxon>
    </lineage>
</organism>
<evidence type="ECO:0000313" key="2">
    <source>
        <dbReference type="EMBL" id="RBP35210.1"/>
    </source>
</evidence>
<evidence type="ECO:0000313" key="3">
    <source>
        <dbReference type="Proteomes" id="UP000253426"/>
    </source>
</evidence>
<comment type="caution">
    <text evidence="2">The sequence shown here is derived from an EMBL/GenBank/DDBJ whole genome shotgun (WGS) entry which is preliminary data.</text>
</comment>
<feature type="region of interest" description="Disordered" evidence="1">
    <location>
        <begin position="1"/>
        <end position="25"/>
    </location>
</feature>
<dbReference type="AlphaFoldDB" id="A0A366H132"/>
<evidence type="ECO:0000256" key="1">
    <source>
        <dbReference type="SAM" id="MobiDB-lite"/>
    </source>
</evidence>
<name>A0A366H132_9BACT</name>
<gene>
    <name evidence="2" type="ORF">DES53_12410</name>
</gene>
<keyword evidence="3" id="KW-1185">Reference proteome</keyword>
<reference evidence="2 3" key="1">
    <citation type="submission" date="2018-06" db="EMBL/GenBank/DDBJ databases">
        <title>Genomic Encyclopedia of Type Strains, Phase IV (KMG-IV): sequencing the most valuable type-strain genomes for metagenomic binning, comparative biology and taxonomic classification.</title>
        <authorList>
            <person name="Goeker M."/>
        </authorList>
    </citation>
    <scope>NUCLEOTIDE SEQUENCE [LARGE SCALE GENOMIC DNA]</scope>
    <source>
        <strain evidence="2 3">DSM 25532</strain>
    </source>
</reference>
<accession>A0A366H132</accession>
<proteinExistence type="predicted"/>
<protein>
    <submittedName>
        <fullName evidence="2">Uncharacterized protein</fullName>
    </submittedName>
</protein>
<dbReference type="EMBL" id="QNRR01000024">
    <property type="protein sequence ID" value="RBP35210.1"/>
    <property type="molecule type" value="Genomic_DNA"/>
</dbReference>